<evidence type="ECO:0000313" key="2">
    <source>
        <dbReference type="EMBL" id="TYP11643.1"/>
    </source>
</evidence>
<keyword evidence="4" id="KW-1185">Reference proteome</keyword>
<evidence type="ECO:0000313" key="4">
    <source>
        <dbReference type="Proteomes" id="UP000324170"/>
    </source>
</evidence>
<evidence type="ECO:0000313" key="1">
    <source>
        <dbReference type="EMBL" id="CDG17713.1"/>
    </source>
</evidence>
<dbReference type="EMBL" id="FO704550">
    <property type="protein sequence ID" value="CDG17713.1"/>
    <property type="molecule type" value="Genomic_DNA"/>
</dbReference>
<dbReference type="EMBL" id="VNHN01000011">
    <property type="protein sequence ID" value="TYP11643.1"/>
    <property type="molecule type" value="Genomic_DNA"/>
</dbReference>
<dbReference type="RefSeq" id="WP_148885973.1">
    <property type="nucleotide sequence ID" value="NZ_CAWMED010000001.1"/>
</dbReference>
<accession>A0A068QRV6</accession>
<reference evidence="1 3" key="1">
    <citation type="submission" date="2013-07" db="EMBL/GenBank/DDBJ databases">
        <authorList>
            <person name="Genoscope - CEA"/>
        </authorList>
    </citation>
    <scope>NUCLEOTIDE SEQUENCE [LARGE SCALE GENOMIC DNA]</scope>
    <source>
        <strain evidence="1">FRM16</strain>
        <strain evidence="3">FRM16 / DSM 17909</strain>
    </source>
</reference>
<protein>
    <recommendedName>
        <fullName evidence="5">DUF2867 domain-containing protein</fullName>
    </recommendedName>
</protein>
<reference evidence="2 4" key="2">
    <citation type="submission" date="2019-07" db="EMBL/GenBank/DDBJ databases">
        <title>Genomic Encyclopedia of Type Strains, Phase I: the one thousand microbial genomes (KMG-I) project.</title>
        <authorList>
            <person name="Kyrpides N."/>
        </authorList>
    </citation>
    <scope>NUCLEOTIDE SEQUENCE [LARGE SCALE GENOMIC DNA]</scope>
    <source>
        <strain evidence="2 4">DSM 17909</strain>
    </source>
</reference>
<dbReference type="KEGG" id="xdo:XDD1_2014"/>
<proteinExistence type="predicted"/>
<evidence type="ECO:0000313" key="3">
    <source>
        <dbReference type="Proteomes" id="UP000032721"/>
    </source>
</evidence>
<evidence type="ECO:0008006" key="5">
    <source>
        <dbReference type="Google" id="ProtNLM"/>
    </source>
</evidence>
<gene>
    <name evidence="2" type="ORF">LY16_01000</name>
    <name evidence="1" type="ORF">XDD1_2014</name>
</gene>
<dbReference type="Proteomes" id="UP000032721">
    <property type="component" value="Chromosome"/>
</dbReference>
<dbReference type="HOGENOM" id="CLU_108535_0_0_6"/>
<dbReference type="OrthoDB" id="5464833at2"/>
<dbReference type="AlphaFoldDB" id="A0A068QRV6"/>
<organism evidence="1 3">
    <name type="scientific">Xenorhabdus doucetiae</name>
    <dbReference type="NCBI Taxonomy" id="351671"/>
    <lineage>
        <taxon>Bacteria</taxon>
        <taxon>Pseudomonadati</taxon>
        <taxon>Pseudomonadota</taxon>
        <taxon>Gammaproteobacteria</taxon>
        <taxon>Enterobacterales</taxon>
        <taxon>Morganellaceae</taxon>
        <taxon>Xenorhabdus</taxon>
    </lineage>
</organism>
<dbReference type="STRING" id="351671.XDD1_2014"/>
<dbReference type="Proteomes" id="UP000324170">
    <property type="component" value="Unassembled WGS sequence"/>
</dbReference>
<name>A0A068QRV6_9GAMM</name>
<sequence length="222" mass="25992">MKNVADGNLILPLTSLFSLYRGYAVTFLGIVNSKEHKTWKHPTPFLPCFHFYEIHESKPIKVSSEEIIHTVKDFETPDDLLIKILLAIRNAPDYFLNRIKRKNRNHEFGLKTFTVLNENSHEISMGLTGRFWQMDLGIIKQPNLESFIHFDDNKSAKLVLRFFVKEHLDGYRSLVTETFVFCPTNNIKKIFTLYWLIIRPASGFIRKRMLSAIINKLKNKYA</sequence>